<feature type="region of interest" description="Disordered" evidence="1">
    <location>
        <begin position="339"/>
        <end position="408"/>
    </location>
</feature>
<dbReference type="Proteomes" id="UP000290288">
    <property type="component" value="Unassembled WGS sequence"/>
</dbReference>
<accession>A0A4Q2DJZ7</accession>
<dbReference type="AlphaFoldDB" id="A0A4Q2DJZ7"/>
<evidence type="ECO:0000313" key="2">
    <source>
        <dbReference type="EMBL" id="RXW19522.1"/>
    </source>
</evidence>
<comment type="caution">
    <text evidence="2">The sequence shown here is derived from an EMBL/GenBank/DDBJ whole genome shotgun (WGS) entry which is preliminary data.</text>
</comment>
<gene>
    <name evidence="2" type="ORF">EST38_g6325</name>
</gene>
<feature type="compositionally biased region" description="Basic and acidic residues" evidence="1">
    <location>
        <begin position="390"/>
        <end position="402"/>
    </location>
</feature>
<dbReference type="Gene3D" id="1.10.10.60">
    <property type="entry name" value="Homeodomain-like"/>
    <property type="match status" value="1"/>
</dbReference>
<protein>
    <recommendedName>
        <fullName evidence="4">DNA-binding protein RAP1</fullName>
    </recommendedName>
</protein>
<proteinExistence type="predicted"/>
<reference evidence="2 3" key="1">
    <citation type="submission" date="2019-01" db="EMBL/GenBank/DDBJ databases">
        <title>Draft genome sequence of Psathyrella aberdarensis IHI B618.</title>
        <authorList>
            <person name="Buettner E."/>
            <person name="Kellner H."/>
        </authorList>
    </citation>
    <scope>NUCLEOTIDE SEQUENCE [LARGE SCALE GENOMIC DNA]</scope>
    <source>
        <strain evidence="2 3">IHI B618</strain>
    </source>
</reference>
<feature type="compositionally biased region" description="Pro residues" evidence="1">
    <location>
        <begin position="239"/>
        <end position="261"/>
    </location>
</feature>
<dbReference type="CDD" id="cd11655">
    <property type="entry name" value="rap1_myb-like"/>
    <property type="match status" value="1"/>
</dbReference>
<organism evidence="2 3">
    <name type="scientific">Candolleomyces aberdarensis</name>
    <dbReference type="NCBI Taxonomy" id="2316362"/>
    <lineage>
        <taxon>Eukaryota</taxon>
        <taxon>Fungi</taxon>
        <taxon>Dikarya</taxon>
        <taxon>Basidiomycota</taxon>
        <taxon>Agaricomycotina</taxon>
        <taxon>Agaricomycetes</taxon>
        <taxon>Agaricomycetidae</taxon>
        <taxon>Agaricales</taxon>
        <taxon>Agaricineae</taxon>
        <taxon>Psathyrellaceae</taxon>
        <taxon>Candolleomyces</taxon>
    </lineage>
</organism>
<feature type="compositionally biased region" description="Basic and acidic residues" evidence="1">
    <location>
        <begin position="147"/>
        <end position="157"/>
    </location>
</feature>
<dbReference type="OrthoDB" id="3194584at2759"/>
<dbReference type="EMBL" id="SDEE01000197">
    <property type="protein sequence ID" value="RXW19522.1"/>
    <property type="molecule type" value="Genomic_DNA"/>
</dbReference>
<evidence type="ECO:0000313" key="3">
    <source>
        <dbReference type="Proteomes" id="UP000290288"/>
    </source>
</evidence>
<feature type="region of interest" description="Disordered" evidence="1">
    <location>
        <begin position="147"/>
        <end position="220"/>
    </location>
</feature>
<feature type="region of interest" description="Disordered" evidence="1">
    <location>
        <begin position="232"/>
        <end position="272"/>
    </location>
</feature>
<keyword evidence="3" id="KW-1185">Reference proteome</keyword>
<evidence type="ECO:0000256" key="1">
    <source>
        <dbReference type="SAM" id="MobiDB-lite"/>
    </source>
</evidence>
<sequence length="469" mass="52977">MRGPPMPQRHQSIPISQQNSWNQSMAMNTQSLGQMDGGQLAPQQQWMNQSFQNGIPAGMNNLGLSYLPQNVLQDALALSVPVESADEPLLVQQIMNGLPRGETYKEILNSLHGKNGHSASLWKDYYLDHKTRIDSWVNMCMQKEKPPQISLKQEERGPIPSIKKPTIKKPSPRSFKTEHSPVPISLTPSIVPAKRPHSNVPTPKEQRSTPAVSLAPAGGSKRATINSLTAPAPVFDSRLPPPHADIKIPDPPSRSPTPPTRVIPQGRGNKYTPEDREFFIKFIQRALQKNPDLTRNELCEMVAERAPHHTAQSWASHWSINHDLPDKILAAARGQDYALAEEEEDEARTSRRKRPKYRDPSTSGDEGGDENEQESASVSNNDEDESDDDTPVKQWHEDDMGQKGEPFSEADMYIAAKYIAEFPRWHETTSKDRWGPFSEKYTQRSAKSWAEYYRRCDKEINREGIEREV</sequence>
<dbReference type="STRING" id="2316362.A0A4Q2DJZ7"/>
<name>A0A4Q2DJZ7_9AGAR</name>
<evidence type="ECO:0008006" key="4">
    <source>
        <dbReference type="Google" id="ProtNLM"/>
    </source>
</evidence>